<proteinExistence type="predicted"/>
<dbReference type="InterPro" id="IPR000160">
    <property type="entry name" value="GGDEF_dom"/>
</dbReference>
<protein>
    <submittedName>
        <fullName evidence="2">GGDEF domain-containing protein</fullName>
    </submittedName>
</protein>
<organism evidence="2 3">
    <name type="scientific">Vibrio neptunius</name>
    <dbReference type="NCBI Taxonomy" id="170651"/>
    <lineage>
        <taxon>Bacteria</taxon>
        <taxon>Pseudomonadati</taxon>
        <taxon>Pseudomonadota</taxon>
        <taxon>Gammaproteobacteria</taxon>
        <taxon>Vibrionales</taxon>
        <taxon>Vibrionaceae</taxon>
        <taxon>Vibrio</taxon>
    </lineage>
</organism>
<reference evidence="2 3" key="1">
    <citation type="submission" date="2021-02" db="EMBL/GenBank/DDBJ databases">
        <title>Draft Genome Sequences of 5 Vibrio neptunius Strains Isolated From of Bivalve Hatcheries.</title>
        <authorList>
            <person name="Galvis F."/>
            <person name="Barja J.L."/>
            <person name="Lemos M.L."/>
            <person name="Balado M."/>
        </authorList>
    </citation>
    <scope>NUCLEOTIDE SEQUENCE [LARGE SCALE GENOMIC DNA]</scope>
    <source>
        <strain evidence="2 3">PP-145.98</strain>
    </source>
</reference>
<accession>A0ABS3A008</accession>
<dbReference type="Gene3D" id="3.30.70.270">
    <property type="match status" value="1"/>
</dbReference>
<evidence type="ECO:0000313" key="2">
    <source>
        <dbReference type="EMBL" id="MBN3577534.1"/>
    </source>
</evidence>
<comment type="caution">
    <text evidence="2">The sequence shown here is derived from an EMBL/GenBank/DDBJ whole genome shotgun (WGS) entry which is preliminary data.</text>
</comment>
<evidence type="ECO:0000259" key="1">
    <source>
        <dbReference type="PROSITE" id="PS50887"/>
    </source>
</evidence>
<gene>
    <name evidence="2" type="ORF">JYA62_07575</name>
</gene>
<keyword evidence="3" id="KW-1185">Reference proteome</keyword>
<feature type="domain" description="GGDEF" evidence="1">
    <location>
        <begin position="1"/>
        <end position="79"/>
    </location>
</feature>
<dbReference type="Proteomes" id="UP000779070">
    <property type="component" value="Unassembled WGS sequence"/>
</dbReference>
<dbReference type="EMBL" id="JAFHLB010000007">
    <property type="protein sequence ID" value="MBN3577534.1"/>
    <property type="molecule type" value="Genomic_DNA"/>
</dbReference>
<sequence>MGLVVYLRGRNVEKIRMTMERVHEGIGWYCANVIEGGFTVSVGVETVRTEENCDFERLIKVAEEKFYRVKDRGKNRLVF</sequence>
<dbReference type="SUPFAM" id="SSF55073">
    <property type="entry name" value="Nucleotide cyclase"/>
    <property type="match status" value="1"/>
</dbReference>
<dbReference type="InterPro" id="IPR029787">
    <property type="entry name" value="Nucleotide_cyclase"/>
</dbReference>
<dbReference type="InterPro" id="IPR043128">
    <property type="entry name" value="Rev_trsase/Diguanyl_cyclase"/>
</dbReference>
<evidence type="ECO:0000313" key="3">
    <source>
        <dbReference type="Proteomes" id="UP000779070"/>
    </source>
</evidence>
<dbReference type="PROSITE" id="PS50887">
    <property type="entry name" value="GGDEF"/>
    <property type="match status" value="1"/>
</dbReference>
<name>A0ABS3A008_9VIBR</name>